<dbReference type="AlphaFoldDB" id="A0A9W9Z0U5"/>
<proteinExistence type="predicted"/>
<feature type="domain" description="RNA 3'-terminal phosphate cyclase insert" evidence="2">
    <location>
        <begin position="59"/>
        <end position="103"/>
    </location>
</feature>
<dbReference type="GO" id="GO:0000479">
    <property type="term" value="P:endonucleolytic cleavage of tricistronic rRNA transcript (SSU-rRNA, 5.8S rRNA, LSU-rRNA)"/>
    <property type="evidence" value="ECO:0007669"/>
    <property type="project" value="TreeGrafter"/>
</dbReference>
<sequence>MKTEAVVLLAPFCKKPIRLTLRGVTNDRHDPTVDIIKTVTIPLVKKFVVQDEGLDLKLCNAMSPAICNRVVDAARSVLNQFVSDLYIYTDHCKGAQSENHQGLASHW</sequence>
<evidence type="ECO:0000313" key="3">
    <source>
        <dbReference type="EMBL" id="KAJ7372965.1"/>
    </source>
</evidence>
<gene>
    <name evidence="3" type="primary">RCL1</name>
    <name evidence="3" type="ORF">OS493_015430</name>
</gene>
<organism evidence="3 4">
    <name type="scientific">Desmophyllum pertusum</name>
    <dbReference type="NCBI Taxonomy" id="174260"/>
    <lineage>
        <taxon>Eukaryota</taxon>
        <taxon>Metazoa</taxon>
        <taxon>Cnidaria</taxon>
        <taxon>Anthozoa</taxon>
        <taxon>Hexacorallia</taxon>
        <taxon>Scleractinia</taxon>
        <taxon>Caryophylliina</taxon>
        <taxon>Caryophylliidae</taxon>
        <taxon>Desmophyllum</taxon>
    </lineage>
</organism>
<dbReference type="InterPro" id="IPR013792">
    <property type="entry name" value="RNA3'P_cycl/enolpyr_Trfase_a/b"/>
</dbReference>
<evidence type="ECO:0000259" key="1">
    <source>
        <dbReference type="Pfam" id="PF01137"/>
    </source>
</evidence>
<evidence type="ECO:0000259" key="2">
    <source>
        <dbReference type="Pfam" id="PF05189"/>
    </source>
</evidence>
<dbReference type="OrthoDB" id="1911237at2759"/>
<dbReference type="GO" id="GO:0004521">
    <property type="term" value="F:RNA endonuclease activity"/>
    <property type="evidence" value="ECO:0007669"/>
    <property type="project" value="TreeGrafter"/>
</dbReference>
<protein>
    <submittedName>
        <fullName evidence="3">rRNA-processing endoribonuclease</fullName>
    </submittedName>
</protein>
<dbReference type="Proteomes" id="UP001163046">
    <property type="component" value="Unassembled WGS sequence"/>
</dbReference>
<dbReference type="InterPro" id="IPR023797">
    <property type="entry name" value="RNA3'_phos_cyclase_dom"/>
</dbReference>
<keyword evidence="4" id="KW-1185">Reference proteome</keyword>
<name>A0A9W9Z0U5_9CNID</name>
<dbReference type="InterPro" id="IPR000228">
    <property type="entry name" value="RNA3'_term_phos_cyc"/>
</dbReference>
<dbReference type="Pfam" id="PF05189">
    <property type="entry name" value="RTC_insert"/>
    <property type="match status" value="1"/>
</dbReference>
<dbReference type="EMBL" id="MU826833">
    <property type="protein sequence ID" value="KAJ7372965.1"/>
    <property type="molecule type" value="Genomic_DNA"/>
</dbReference>
<dbReference type="PANTHER" id="PTHR11096:SF1">
    <property type="entry name" value="RNA 3'-TERMINAL PHOSPHATE CYCLASE-LIKE PROTEIN"/>
    <property type="match status" value="1"/>
</dbReference>
<dbReference type="GO" id="GO:0005730">
    <property type="term" value="C:nucleolus"/>
    <property type="evidence" value="ECO:0007669"/>
    <property type="project" value="TreeGrafter"/>
</dbReference>
<dbReference type="InterPro" id="IPR037136">
    <property type="entry name" value="RNA3'_phos_cyclase_dom_sf"/>
</dbReference>
<evidence type="ECO:0000313" key="4">
    <source>
        <dbReference type="Proteomes" id="UP001163046"/>
    </source>
</evidence>
<feature type="domain" description="RNA 3'-terminal phosphate cyclase" evidence="1">
    <location>
        <begin position="4"/>
        <end position="58"/>
    </location>
</feature>
<dbReference type="SUPFAM" id="SSF55205">
    <property type="entry name" value="EPT/RTPC-like"/>
    <property type="match status" value="1"/>
</dbReference>
<dbReference type="InterPro" id="IPR013791">
    <property type="entry name" value="RNA3'-term_phos_cycl_insert"/>
</dbReference>
<reference evidence="3" key="1">
    <citation type="submission" date="2023-01" db="EMBL/GenBank/DDBJ databases">
        <title>Genome assembly of the deep-sea coral Lophelia pertusa.</title>
        <authorList>
            <person name="Herrera S."/>
            <person name="Cordes E."/>
        </authorList>
    </citation>
    <scope>NUCLEOTIDE SEQUENCE</scope>
    <source>
        <strain evidence="3">USNM1676648</strain>
        <tissue evidence="3">Polyp</tissue>
    </source>
</reference>
<accession>A0A9W9Z0U5</accession>
<dbReference type="Gene3D" id="3.65.10.20">
    <property type="entry name" value="RNA 3'-terminal phosphate cyclase domain"/>
    <property type="match status" value="1"/>
</dbReference>
<comment type="caution">
    <text evidence="3">The sequence shown here is derived from an EMBL/GenBank/DDBJ whole genome shotgun (WGS) entry which is preliminary data.</text>
</comment>
<dbReference type="Pfam" id="PF01137">
    <property type="entry name" value="RTC"/>
    <property type="match status" value="1"/>
</dbReference>
<dbReference type="PANTHER" id="PTHR11096">
    <property type="entry name" value="RNA 3' TERMINAL PHOSPHATE CYCLASE"/>
    <property type="match status" value="1"/>
</dbReference>